<organism evidence="2 3">
    <name type="scientific">Tetranychus urticae</name>
    <name type="common">Two-spotted spider mite</name>
    <dbReference type="NCBI Taxonomy" id="32264"/>
    <lineage>
        <taxon>Eukaryota</taxon>
        <taxon>Metazoa</taxon>
        <taxon>Ecdysozoa</taxon>
        <taxon>Arthropoda</taxon>
        <taxon>Chelicerata</taxon>
        <taxon>Arachnida</taxon>
        <taxon>Acari</taxon>
        <taxon>Acariformes</taxon>
        <taxon>Trombidiformes</taxon>
        <taxon>Prostigmata</taxon>
        <taxon>Eleutherengona</taxon>
        <taxon>Raphignathae</taxon>
        <taxon>Tetranychoidea</taxon>
        <taxon>Tetranychidae</taxon>
        <taxon>Tetranychus</taxon>
    </lineage>
</organism>
<feature type="transmembrane region" description="Helical" evidence="1">
    <location>
        <begin position="520"/>
        <end position="541"/>
    </location>
</feature>
<dbReference type="STRING" id="32264.T1JYW5"/>
<name>T1JYW5_TETUR</name>
<keyword evidence="1" id="KW-0472">Membrane</keyword>
<evidence type="ECO:0000313" key="2">
    <source>
        <dbReference type="EnsemblMetazoa" id="tetur03g01810.1"/>
    </source>
</evidence>
<feature type="transmembrane region" description="Helical" evidence="1">
    <location>
        <begin position="381"/>
        <end position="404"/>
    </location>
</feature>
<evidence type="ECO:0008006" key="4">
    <source>
        <dbReference type="Google" id="ProtNLM"/>
    </source>
</evidence>
<dbReference type="PANTHER" id="PTHR13304:SF0">
    <property type="entry name" value="GLYCOSYLPHOSPHATIDYLINOSITOL ANCHOR ATTACHMENT 1 PROTEIN"/>
    <property type="match status" value="1"/>
</dbReference>
<dbReference type="eggNOG" id="KOG3566">
    <property type="taxonomic scope" value="Eukaryota"/>
</dbReference>
<dbReference type="GO" id="GO:0016255">
    <property type="term" value="P:attachment of GPI anchor to protein"/>
    <property type="evidence" value="ECO:0007669"/>
    <property type="project" value="TreeGrafter"/>
</dbReference>
<accession>T1JYW5</accession>
<dbReference type="SUPFAM" id="SSF53187">
    <property type="entry name" value="Zn-dependent exopeptidases"/>
    <property type="match status" value="1"/>
</dbReference>
<feature type="transmembrane region" description="Helical" evidence="1">
    <location>
        <begin position="597"/>
        <end position="617"/>
    </location>
</feature>
<gene>
    <name evidence="2" type="primary">107359252</name>
</gene>
<dbReference type="KEGG" id="tut:107359252"/>
<keyword evidence="1" id="KW-0812">Transmembrane</keyword>
<proteinExistence type="predicted"/>
<dbReference type="OMA" id="RESEWNI"/>
<keyword evidence="1" id="KW-1133">Transmembrane helix</keyword>
<dbReference type="Proteomes" id="UP000015104">
    <property type="component" value="Unassembled WGS sequence"/>
</dbReference>
<protein>
    <recommendedName>
        <fullName evidence="4">Glycosylphosphatidylinositol anchor attachment 1 protein</fullName>
    </recommendedName>
</protein>
<reference evidence="2" key="2">
    <citation type="submission" date="2015-06" db="UniProtKB">
        <authorList>
            <consortium name="EnsemblMetazoa"/>
        </authorList>
    </citation>
    <scope>IDENTIFICATION</scope>
</reference>
<dbReference type="GO" id="GO:0042765">
    <property type="term" value="C:GPI-anchor transamidase complex"/>
    <property type="evidence" value="ECO:0007669"/>
    <property type="project" value="InterPro"/>
</dbReference>
<dbReference type="PIRSF" id="PIRSF036762">
    <property type="entry name" value="GAA1"/>
    <property type="match status" value="1"/>
</dbReference>
<keyword evidence="3" id="KW-1185">Reference proteome</keyword>
<feature type="transmembrane region" description="Helical" evidence="1">
    <location>
        <begin position="548"/>
        <end position="569"/>
    </location>
</feature>
<dbReference type="Pfam" id="PF04114">
    <property type="entry name" value="Gaa1"/>
    <property type="match status" value="1"/>
</dbReference>
<dbReference type="AlphaFoldDB" id="T1JYW5"/>
<dbReference type="InterPro" id="IPR007246">
    <property type="entry name" value="Gaa1"/>
</dbReference>
<reference evidence="3" key="1">
    <citation type="submission" date="2011-08" db="EMBL/GenBank/DDBJ databases">
        <authorList>
            <person name="Rombauts S."/>
        </authorList>
    </citation>
    <scope>NUCLEOTIDE SEQUENCE</scope>
    <source>
        <strain evidence="3">London</strain>
    </source>
</reference>
<dbReference type="PANTHER" id="PTHR13304">
    <property type="entry name" value="GLYCOSYLPHOSPHATIDYLINOSITOL ANCHOR ATTACHMENT 1 PROTEIN"/>
    <property type="match status" value="1"/>
</dbReference>
<dbReference type="EMBL" id="CAEY01001109">
    <property type="status" value="NOT_ANNOTATED_CDS"/>
    <property type="molecule type" value="Genomic_DNA"/>
</dbReference>
<dbReference type="OrthoDB" id="445301at2759"/>
<dbReference type="EnsemblMetazoa" id="tetur03g01810.1">
    <property type="protein sequence ID" value="tetur03g01810.1"/>
    <property type="gene ID" value="tetur03g01810"/>
</dbReference>
<feature type="transmembrane region" description="Helical" evidence="1">
    <location>
        <begin position="424"/>
        <end position="446"/>
    </location>
</feature>
<evidence type="ECO:0000313" key="3">
    <source>
        <dbReference type="Proteomes" id="UP000015104"/>
    </source>
</evidence>
<dbReference type="HOGENOM" id="CLU_007442_2_0_1"/>
<sequence>MGLLTDDKSSEESGIVKLLRNHANKVSFLCFTSAIIVAAALVTENYVDTTYFSDNALLPGLVNREFTNQPYLKDVLTRLRKVAKSRPNELVADWLVNEFNSIGLHGYEHNFTLHYPFGKEQVIKGNNVYAILRASRAQSTEALVISSPYRASNNVYGQTLPGIALMLSLAKYFSSKNYLAKDLIFLVCDKEYIGFQAWLDAYHEVDRSSVLDYGYLEAKSGPIQAAVNLQVYEEDIARLEVKIEGLNGQLPNLDLFNVAVELATRESITPTFHGKSHPFSADFYEVSKDYALTTASMMISQAKTIPTGAHGLFHKYAIQAITLEGIGKVAANQRKDYLSAPLFQVGRVIEGIFRSLNNLLERFNRSYWFYLLPSTRRYISIGYYMIPFGLMALPLLFKALNIYLTMKKVDQDKSEQDSTQVESLWNALPFNFYCHVLGFLIASLPALIQRYSWLYHDYNLKFKDTIYYTLISTSLLLMFNPIFRWKQKSEEQLKARQCVALINLALILSCLSLLNISLALFLTVLIVPVTYLCVSISNSILRKLLAPFILLLHPLSIGYLCILVVSFLVHHETDPMVHLARSAESHKSYLLKYLEDWYIHGNWTFFFGSALFFPAWFQIWSII</sequence>
<dbReference type="Gene3D" id="3.40.630.10">
    <property type="entry name" value="Zn peptidases"/>
    <property type="match status" value="1"/>
</dbReference>
<feature type="transmembrane region" description="Helical" evidence="1">
    <location>
        <begin position="495"/>
        <end position="514"/>
    </location>
</feature>
<evidence type="ECO:0000256" key="1">
    <source>
        <dbReference type="SAM" id="Phobius"/>
    </source>
</evidence>
<feature type="transmembrane region" description="Helical" evidence="1">
    <location>
        <begin position="466"/>
        <end position="483"/>
    </location>
</feature>